<gene>
    <name evidence="10" type="ORF">BLS_006773</name>
    <name evidence="12" type="ORF">EG327_008396</name>
    <name evidence="11" type="ORF">EG328_006705</name>
</gene>
<accession>A0A8H3UHE7</accession>
<dbReference type="GO" id="GO:0015297">
    <property type="term" value="F:antiporter activity"/>
    <property type="evidence" value="ECO:0007669"/>
    <property type="project" value="InterPro"/>
</dbReference>
<dbReference type="Proteomes" id="UP000433883">
    <property type="component" value="Unassembled WGS sequence"/>
</dbReference>
<feature type="domain" description="Cation/H+ exchanger transmembrane" evidence="9">
    <location>
        <begin position="54"/>
        <end position="440"/>
    </location>
</feature>
<evidence type="ECO:0000259" key="9">
    <source>
        <dbReference type="Pfam" id="PF00999"/>
    </source>
</evidence>
<evidence type="ECO:0000256" key="3">
    <source>
        <dbReference type="ARBA" id="ARBA00022692"/>
    </source>
</evidence>
<feature type="transmembrane region" description="Helical" evidence="8">
    <location>
        <begin position="240"/>
        <end position="260"/>
    </location>
</feature>
<evidence type="ECO:0000313" key="10">
    <source>
        <dbReference type="EMBL" id="KAE9966847.1"/>
    </source>
</evidence>
<evidence type="ECO:0000256" key="7">
    <source>
        <dbReference type="SAM" id="MobiDB-lite"/>
    </source>
</evidence>
<reference evidence="11 13" key="1">
    <citation type="submission" date="2018-12" db="EMBL/GenBank/DDBJ databases">
        <title>Venturia inaequalis Genome Resource.</title>
        <authorList>
            <person name="Lichtner F.J."/>
        </authorList>
    </citation>
    <scope>NUCLEOTIDE SEQUENCE [LARGE SCALE GENOMIC DNA]</scope>
    <source>
        <strain evidence="11 13">120213</strain>
        <strain evidence="10">Bline_iso_100314</strain>
        <strain evidence="12 14">DMI_063113</strain>
    </source>
</reference>
<feature type="compositionally biased region" description="Low complexity" evidence="7">
    <location>
        <begin position="12"/>
        <end position="25"/>
    </location>
</feature>
<dbReference type="Proteomes" id="UP000447873">
    <property type="component" value="Unassembled WGS sequence"/>
</dbReference>
<comment type="caution">
    <text evidence="11">The sequence shown here is derived from an EMBL/GenBank/DDBJ whole genome shotgun (WGS) entry which is preliminary data.</text>
</comment>
<evidence type="ECO:0000256" key="6">
    <source>
        <dbReference type="ARBA" id="ARBA00023136"/>
    </source>
</evidence>
<dbReference type="EMBL" id="WNWR01000522">
    <property type="protein sequence ID" value="KAE9975657.1"/>
    <property type="molecule type" value="Genomic_DNA"/>
</dbReference>
<evidence type="ECO:0000256" key="8">
    <source>
        <dbReference type="SAM" id="Phobius"/>
    </source>
</evidence>
<dbReference type="InterPro" id="IPR006153">
    <property type="entry name" value="Cation/H_exchanger_TM"/>
</dbReference>
<feature type="transmembrane region" description="Helical" evidence="8">
    <location>
        <begin position="210"/>
        <end position="234"/>
    </location>
</feature>
<dbReference type="PANTHER" id="PTHR32468:SF0">
    <property type="entry name" value="K(+)_H(+) ANTIPORTER 1"/>
    <property type="match status" value="1"/>
</dbReference>
<keyword evidence="5" id="KW-0406">Ion transport</keyword>
<feature type="region of interest" description="Disordered" evidence="7">
    <location>
        <begin position="520"/>
        <end position="541"/>
    </location>
</feature>
<feature type="transmembrane region" description="Helical" evidence="8">
    <location>
        <begin position="138"/>
        <end position="161"/>
    </location>
</feature>
<feature type="region of interest" description="Disordered" evidence="7">
    <location>
        <begin position="1"/>
        <end position="28"/>
    </location>
</feature>
<feature type="transmembrane region" description="Helical" evidence="8">
    <location>
        <begin position="424"/>
        <end position="446"/>
    </location>
</feature>
<evidence type="ECO:0000313" key="11">
    <source>
        <dbReference type="EMBL" id="KAE9969690.1"/>
    </source>
</evidence>
<evidence type="ECO:0000313" key="13">
    <source>
        <dbReference type="Proteomes" id="UP000447873"/>
    </source>
</evidence>
<feature type="transmembrane region" description="Helical" evidence="8">
    <location>
        <begin position="359"/>
        <end position="380"/>
    </location>
</feature>
<keyword evidence="4 8" id="KW-1133">Transmembrane helix</keyword>
<dbReference type="InterPro" id="IPR050794">
    <property type="entry name" value="CPA2_transporter"/>
</dbReference>
<dbReference type="InterPro" id="IPR038770">
    <property type="entry name" value="Na+/solute_symporter_sf"/>
</dbReference>
<sequence length="910" mass="97189">MASLNATKTTMAVTAAPSSTSRAASQGGILEGGNPTHYNTKDPIIIFIIQAGIIIIFCRLLHWPLQKLKQPRVIAEVIGGILLGPSVMGRIPHFTATIFPTAAMPNLTLVANLGLLLFLFLVGLEVDLRYLVSNWKTAASVGLAGMILPFGLGCGIAWGLYTEFANEPGTLPISFGVFMLFIGVAMAITAFPVLCRILTELKLLHTSVGIIVLSAGVGNDVVGWILLALCVALVNAGTGLTAVWVLLTCAAWILFMVFAVRPVFIAYLRRTRSLENGPSQSVIVLTLLIALTSSFFTGVIGVHPIFGAFLAGLICPHEGGFAIKVTEKIEDLVSSLFLPLYFALSGLNTNLGLLDSAMIWAYVIGVIAVAFFAKVLGATLAARLNGMVWRECLTIGALMSCKGLVELIVLNIGLQAKILSTRTFTIFVVMALATTFITTPLTAALYPPEYQRKIEAWKRGEIDWDTGKPLSEESNSRFDNSKLEKVENSKVHRMLVYLRLDNMSPLMAFMALLGNTPQARRAKFHSTRTPEGSDEDAGTSSLKKRPIEVHGVHLLELTERGSSVMQVSELEEYSMHDPLVNTFRTVGHMHNLAVSGEVAVLPETSFSEALTSKALDQDSDFLLLPWSETGSMSEIQPISSDSASKKLANSSYISFISSALKRTPCNTAVFINNNFGGASASRLSDKSGLLRAGSRVSVHSGRHSPCAPVTDRSHHIFLPYFGGIDDHLALSLVLQMAENEEVTATIIHFETDPTFFATAVQGDAAEVSPVSRTGTSLSLSDGKKSPVVHVTSSATTSAEQDAIVFSSIKASIPDSLAARVVFETINAGTTPLKSVLARAGREVGQAPYNAGDLVVVGRNAAWVGSFAKEAESGVSESSRCLGVIGKEVASSGLRGGLLVVQAHNGGLRVD</sequence>
<keyword evidence="14" id="KW-1185">Reference proteome</keyword>
<evidence type="ECO:0000256" key="5">
    <source>
        <dbReference type="ARBA" id="ARBA00023065"/>
    </source>
</evidence>
<dbReference type="Proteomes" id="UP000490939">
    <property type="component" value="Unassembled WGS sequence"/>
</dbReference>
<dbReference type="EMBL" id="WNWQ01000503">
    <property type="protein sequence ID" value="KAE9966847.1"/>
    <property type="molecule type" value="Genomic_DNA"/>
</dbReference>
<evidence type="ECO:0000256" key="4">
    <source>
        <dbReference type="ARBA" id="ARBA00022989"/>
    </source>
</evidence>
<feature type="transmembrane region" description="Helical" evidence="8">
    <location>
        <begin position="173"/>
        <end position="198"/>
    </location>
</feature>
<evidence type="ECO:0000313" key="14">
    <source>
        <dbReference type="Proteomes" id="UP000490939"/>
    </source>
</evidence>
<feature type="transmembrane region" description="Helical" evidence="8">
    <location>
        <begin position="44"/>
        <end position="61"/>
    </location>
</feature>
<dbReference type="PANTHER" id="PTHR32468">
    <property type="entry name" value="CATION/H + ANTIPORTER"/>
    <property type="match status" value="1"/>
</dbReference>
<protein>
    <recommendedName>
        <fullName evidence="9">Cation/H+ exchanger transmembrane domain-containing protein</fullName>
    </recommendedName>
</protein>
<proteinExistence type="predicted"/>
<keyword evidence="6 8" id="KW-0472">Membrane</keyword>
<dbReference type="EMBL" id="WNWS01000358">
    <property type="protein sequence ID" value="KAE9969690.1"/>
    <property type="molecule type" value="Genomic_DNA"/>
</dbReference>
<dbReference type="GO" id="GO:0016020">
    <property type="term" value="C:membrane"/>
    <property type="evidence" value="ECO:0007669"/>
    <property type="project" value="UniProtKB-SubCell"/>
</dbReference>
<evidence type="ECO:0000313" key="12">
    <source>
        <dbReference type="EMBL" id="KAE9975657.1"/>
    </source>
</evidence>
<feature type="compositionally biased region" description="Polar residues" evidence="7">
    <location>
        <begin position="1"/>
        <end position="11"/>
    </location>
</feature>
<feature type="transmembrane region" description="Helical" evidence="8">
    <location>
        <begin position="73"/>
        <end position="91"/>
    </location>
</feature>
<organism evidence="11 13">
    <name type="scientific">Venturia inaequalis</name>
    <name type="common">Apple scab fungus</name>
    <dbReference type="NCBI Taxonomy" id="5025"/>
    <lineage>
        <taxon>Eukaryota</taxon>
        <taxon>Fungi</taxon>
        <taxon>Dikarya</taxon>
        <taxon>Ascomycota</taxon>
        <taxon>Pezizomycotina</taxon>
        <taxon>Dothideomycetes</taxon>
        <taxon>Pleosporomycetidae</taxon>
        <taxon>Venturiales</taxon>
        <taxon>Venturiaceae</taxon>
        <taxon>Venturia</taxon>
    </lineage>
</organism>
<dbReference type="OrthoDB" id="2687058at2759"/>
<evidence type="ECO:0000256" key="1">
    <source>
        <dbReference type="ARBA" id="ARBA00004141"/>
    </source>
</evidence>
<dbReference type="Pfam" id="PF00999">
    <property type="entry name" value="Na_H_Exchanger"/>
    <property type="match status" value="1"/>
</dbReference>
<feature type="transmembrane region" description="Helical" evidence="8">
    <location>
        <begin position="281"/>
        <end position="299"/>
    </location>
</feature>
<dbReference type="GO" id="GO:1902600">
    <property type="term" value="P:proton transmembrane transport"/>
    <property type="evidence" value="ECO:0007669"/>
    <property type="project" value="InterPro"/>
</dbReference>
<feature type="transmembrane region" description="Helical" evidence="8">
    <location>
        <begin position="103"/>
        <end position="126"/>
    </location>
</feature>
<name>A0A8H3UHE7_VENIN</name>
<dbReference type="AlphaFoldDB" id="A0A8H3UHE7"/>
<evidence type="ECO:0000256" key="2">
    <source>
        <dbReference type="ARBA" id="ARBA00022448"/>
    </source>
</evidence>
<comment type="subcellular location">
    <subcellularLocation>
        <location evidence="1">Membrane</location>
        <topology evidence="1">Multi-pass membrane protein</topology>
    </subcellularLocation>
</comment>
<keyword evidence="2" id="KW-0813">Transport</keyword>
<keyword evidence="3 8" id="KW-0812">Transmembrane</keyword>
<dbReference type="Gene3D" id="1.20.1530.20">
    <property type="match status" value="1"/>
</dbReference>